<name>A0A4Y2HLJ9_ARAVE</name>
<proteinExistence type="predicted"/>
<comment type="caution">
    <text evidence="2">The sequence shown here is derived from an EMBL/GenBank/DDBJ whole genome shotgun (WGS) entry which is preliminary data.</text>
</comment>
<keyword evidence="1" id="KW-0472">Membrane</keyword>
<dbReference type="Proteomes" id="UP000499080">
    <property type="component" value="Unassembled WGS sequence"/>
</dbReference>
<protein>
    <submittedName>
        <fullName evidence="2">Uncharacterized protein</fullName>
    </submittedName>
</protein>
<feature type="transmembrane region" description="Helical" evidence="1">
    <location>
        <begin position="64"/>
        <end position="82"/>
    </location>
</feature>
<dbReference type="EMBL" id="BGPR01002012">
    <property type="protein sequence ID" value="GBM66225.1"/>
    <property type="molecule type" value="Genomic_DNA"/>
</dbReference>
<evidence type="ECO:0000313" key="2">
    <source>
        <dbReference type="EMBL" id="GBM66225.1"/>
    </source>
</evidence>
<sequence>MHQKVGNSQVGAVHKTALESIKIRSLRIAKRYFGRSKLKLPPIEFGGGSAIIAAALVWRSSNWAMLLLLSLPPKIGLGGLVVRSRLRDLRIPGSKPDSIEDPPCMGACCTLNHK</sequence>
<reference evidence="2 3" key="1">
    <citation type="journal article" date="2019" name="Sci. Rep.">
        <title>Orb-weaving spider Araneus ventricosus genome elucidates the spidroin gene catalogue.</title>
        <authorList>
            <person name="Kono N."/>
            <person name="Nakamura H."/>
            <person name="Ohtoshi R."/>
            <person name="Moran D.A.P."/>
            <person name="Shinohara A."/>
            <person name="Yoshida Y."/>
            <person name="Fujiwara M."/>
            <person name="Mori M."/>
            <person name="Tomita M."/>
            <person name="Arakawa K."/>
        </authorList>
    </citation>
    <scope>NUCLEOTIDE SEQUENCE [LARGE SCALE GENOMIC DNA]</scope>
</reference>
<organism evidence="2 3">
    <name type="scientific">Araneus ventricosus</name>
    <name type="common">Orbweaver spider</name>
    <name type="synonym">Epeira ventricosa</name>
    <dbReference type="NCBI Taxonomy" id="182803"/>
    <lineage>
        <taxon>Eukaryota</taxon>
        <taxon>Metazoa</taxon>
        <taxon>Ecdysozoa</taxon>
        <taxon>Arthropoda</taxon>
        <taxon>Chelicerata</taxon>
        <taxon>Arachnida</taxon>
        <taxon>Araneae</taxon>
        <taxon>Araneomorphae</taxon>
        <taxon>Entelegynae</taxon>
        <taxon>Araneoidea</taxon>
        <taxon>Araneidae</taxon>
        <taxon>Araneus</taxon>
    </lineage>
</organism>
<keyword evidence="1" id="KW-0812">Transmembrane</keyword>
<evidence type="ECO:0000256" key="1">
    <source>
        <dbReference type="SAM" id="Phobius"/>
    </source>
</evidence>
<feature type="transmembrane region" description="Helical" evidence="1">
    <location>
        <begin position="40"/>
        <end position="58"/>
    </location>
</feature>
<dbReference type="AlphaFoldDB" id="A0A4Y2HLJ9"/>
<gene>
    <name evidence="2" type="ORF">AVEN_27911_1</name>
</gene>
<keyword evidence="1" id="KW-1133">Transmembrane helix</keyword>
<evidence type="ECO:0000313" key="3">
    <source>
        <dbReference type="Proteomes" id="UP000499080"/>
    </source>
</evidence>
<keyword evidence="3" id="KW-1185">Reference proteome</keyword>
<accession>A0A4Y2HLJ9</accession>